<accession>A0A9D2JHC9</accession>
<gene>
    <name evidence="2" type="ORF">IAA20_06055</name>
</gene>
<sequence>MKKCLRLLVLTSLFLMISACSSEAGSTNHSSQGEDKIEEVNQSAEQSIKVDKKLLNVEVTLPAMFVEKGEEMGEVLKLTDEDKENGISKKVENADGSITFTMSKAKHKEMLQEMQTGAEDVINELLNDENFTSFKELTFDKKLRNLKVSVDREAFENSFDGFGVLGLVFYSLFYQVLDGRTEEEIQMDVTYIDVLNQEVFDTARFPDDIKNSDNEMVEENQ</sequence>
<proteinExistence type="predicted"/>
<feature type="signal peptide" evidence="1">
    <location>
        <begin position="1"/>
        <end position="24"/>
    </location>
</feature>
<dbReference type="PROSITE" id="PS51257">
    <property type="entry name" value="PROKAR_LIPOPROTEIN"/>
    <property type="match status" value="1"/>
</dbReference>
<feature type="chain" id="PRO_5039557511" description="Antigen I/II N-terminal domain-containing protein" evidence="1">
    <location>
        <begin position="25"/>
        <end position="221"/>
    </location>
</feature>
<evidence type="ECO:0008006" key="4">
    <source>
        <dbReference type="Google" id="ProtNLM"/>
    </source>
</evidence>
<evidence type="ECO:0000256" key="1">
    <source>
        <dbReference type="SAM" id="SignalP"/>
    </source>
</evidence>
<evidence type="ECO:0000313" key="2">
    <source>
        <dbReference type="EMBL" id="HIZ53486.1"/>
    </source>
</evidence>
<organism evidence="2 3">
    <name type="scientific">Candidatus Enterococcus avicola</name>
    <dbReference type="NCBI Taxonomy" id="2838561"/>
    <lineage>
        <taxon>Bacteria</taxon>
        <taxon>Bacillati</taxon>
        <taxon>Bacillota</taxon>
        <taxon>Bacilli</taxon>
        <taxon>Lactobacillales</taxon>
        <taxon>Enterococcaceae</taxon>
        <taxon>Enterococcus</taxon>
    </lineage>
</organism>
<dbReference type="EMBL" id="DXBN01000136">
    <property type="protein sequence ID" value="HIZ53486.1"/>
    <property type="molecule type" value="Genomic_DNA"/>
</dbReference>
<protein>
    <recommendedName>
        <fullName evidence="4">Antigen I/II N-terminal domain-containing protein</fullName>
    </recommendedName>
</protein>
<comment type="caution">
    <text evidence="2">The sequence shown here is derived from an EMBL/GenBank/DDBJ whole genome shotgun (WGS) entry which is preliminary data.</text>
</comment>
<evidence type="ECO:0000313" key="3">
    <source>
        <dbReference type="Proteomes" id="UP000824063"/>
    </source>
</evidence>
<reference evidence="2" key="2">
    <citation type="submission" date="2021-04" db="EMBL/GenBank/DDBJ databases">
        <authorList>
            <person name="Gilroy R."/>
        </authorList>
    </citation>
    <scope>NUCLEOTIDE SEQUENCE</scope>
    <source>
        <strain evidence="2">CHK172-16539</strain>
    </source>
</reference>
<dbReference type="AlphaFoldDB" id="A0A9D2JHC9"/>
<name>A0A9D2JHC9_9ENTE</name>
<reference evidence="2" key="1">
    <citation type="journal article" date="2021" name="PeerJ">
        <title>Extensive microbial diversity within the chicken gut microbiome revealed by metagenomics and culture.</title>
        <authorList>
            <person name="Gilroy R."/>
            <person name="Ravi A."/>
            <person name="Getino M."/>
            <person name="Pursley I."/>
            <person name="Horton D.L."/>
            <person name="Alikhan N.F."/>
            <person name="Baker D."/>
            <person name="Gharbi K."/>
            <person name="Hall N."/>
            <person name="Watson M."/>
            <person name="Adriaenssens E.M."/>
            <person name="Foster-Nyarko E."/>
            <person name="Jarju S."/>
            <person name="Secka A."/>
            <person name="Antonio M."/>
            <person name="Oren A."/>
            <person name="Chaudhuri R.R."/>
            <person name="La Ragione R."/>
            <person name="Hildebrand F."/>
            <person name="Pallen M.J."/>
        </authorList>
    </citation>
    <scope>NUCLEOTIDE SEQUENCE</scope>
    <source>
        <strain evidence="2">CHK172-16539</strain>
    </source>
</reference>
<dbReference type="Proteomes" id="UP000824063">
    <property type="component" value="Unassembled WGS sequence"/>
</dbReference>
<keyword evidence="1" id="KW-0732">Signal</keyword>